<dbReference type="Gene3D" id="3.40.190.10">
    <property type="entry name" value="Periplasmic binding protein-like II"/>
    <property type="match status" value="2"/>
</dbReference>
<evidence type="ECO:0000256" key="4">
    <source>
        <dbReference type="ARBA" id="ARBA00023163"/>
    </source>
</evidence>
<gene>
    <name evidence="6" type="ordered locus">IL0053</name>
</gene>
<dbReference type="RefSeq" id="WP_011233317.1">
    <property type="nucleotide sequence ID" value="NC_006512.1"/>
</dbReference>
<evidence type="ECO:0000256" key="3">
    <source>
        <dbReference type="ARBA" id="ARBA00023125"/>
    </source>
</evidence>
<keyword evidence="4" id="KW-0804">Transcription</keyword>
<dbReference type="PRINTS" id="PR00039">
    <property type="entry name" value="HTHLYSR"/>
</dbReference>
<dbReference type="SUPFAM" id="SSF46785">
    <property type="entry name" value="Winged helix' DNA-binding domain"/>
    <property type="match status" value="1"/>
</dbReference>
<dbReference type="HOGENOM" id="CLU_039613_37_0_6"/>
<dbReference type="InterPro" id="IPR036390">
    <property type="entry name" value="WH_DNA-bd_sf"/>
</dbReference>
<dbReference type="DNASU" id="3173805"/>
<sequence length="298" mass="33692">MSLPLRSIHYFVEVARCESFSLAAERLHVSQSAVSHQVALLEGYLGDDLFVRRGRKILLTAVGENYFNEVAGAINAIEGATANVRQYDTRQVKLAVHGSLAVKWLIPALDEFRQRYPNVELTLQMLTQDGNFDTQWADCFITTQPPGMGYQRYHLYDETLKPYCSKALWAEAHRLESAGDLIQYPLLSAISAFASGEPGTDWQRWFKKANLRLPVSARVHHFSHLLLAAEAAKYGQGIALLNEFMTTEQEREESLFELPFHSIQTDDSFYFVYPSSTAKSPGLESLGDWLVALCRTRH</sequence>
<dbReference type="InterPro" id="IPR000847">
    <property type="entry name" value="LysR_HTH_N"/>
</dbReference>
<dbReference type="InterPro" id="IPR058163">
    <property type="entry name" value="LysR-type_TF_proteobact-type"/>
</dbReference>
<evidence type="ECO:0000259" key="5">
    <source>
        <dbReference type="PROSITE" id="PS50931"/>
    </source>
</evidence>
<dbReference type="PROSITE" id="PS50931">
    <property type="entry name" value="HTH_LYSR"/>
    <property type="match status" value="1"/>
</dbReference>
<evidence type="ECO:0000256" key="1">
    <source>
        <dbReference type="ARBA" id="ARBA00009437"/>
    </source>
</evidence>
<organism evidence="6 7">
    <name type="scientific">Idiomarina loihiensis (strain ATCC BAA-735 / DSM 15497 / L2-TR)</name>
    <dbReference type="NCBI Taxonomy" id="283942"/>
    <lineage>
        <taxon>Bacteria</taxon>
        <taxon>Pseudomonadati</taxon>
        <taxon>Pseudomonadota</taxon>
        <taxon>Gammaproteobacteria</taxon>
        <taxon>Alteromonadales</taxon>
        <taxon>Idiomarinaceae</taxon>
        <taxon>Idiomarina</taxon>
    </lineage>
</organism>
<keyword evidence="2" id="KW-0805">Transcription regulation</keyword>
<comment type="similarity">
    <text evidence="1">Belongs to the LysR transcriptional regulatory family.</text>
</comment>
<dbReference type="PANTHER" id="PTHR30537:SF26">
    <property type="entry name" value="GLYCINE CLEAVAGE SYSTEM TRANSCRIPTIONAL ACTIVATOR"/>
    <property type="match status" value="1"/>
</dbReference>
<dbReference type="KEGG" id="ilo:IL0053"/>
<accession>Q5QZW8</accession>
<evidence type="ECO:0000313" key="7">
    <source>
        <dbReference type="Proteomes" id="UP000001171"/>
    </source>
</evidence>
<protein>
    <submittedName>
        <fullName evidence="6">Transcriptional regulator, LysR family</fullName>
    </submittedName>
</protein>
<dbReference type="GO" id="GO:0043565">
    <property type="term" value="F:sequence-specific DNA binding"/>
    <property type="evidence" value="ECO:0007669"/>
    <property type="project" value="TreeGrafter"/>
</dbReference>
<dbReference type="eggNOG" id="COG0583">
    <property type="taxonomic scope" value="Bacteria"/>
</dbReference>
<dbReference type="EMBL" id="AE017340">
    <property type="protein sequence ID" value="AAV80897.1"/>
    <property type="molecule type" value="Genomic_DNA"/>
</dbReference>
<dbReference type="Pfam" id="PF00126">
    <property type="entry name" value="HTH_1"/>
    <property type="match status" value="1"/>
</dbReference>
<dbReference type="GO" id="GO:0006351">
    <property type="term" value="P:DNA-templated transcription"/>
    <property type="evidence" value="ECO:0007669"/>
    <property type="project" value="TreeGrafter"/>
</dbReference>
<dbReference type="Pfam" id="PF03466">
    <property type="entry name" value="LysR_substrate"/>
    <property type="match status" value="1"/>
</dbReference>
<dbReference type="SUPFAM" id="SSF53850">
    <property type="entry name" value="Periplasmic binding protein-like II"/>
    <property type="match status" value="1"/>
</dbReference>
<evidence type="ECO:0000256" key="2">
    <source>
        <dbReference type="ARBA" id="ARBA00023015"/>
    </source>
</evidence>
<dbReference type="GO" id="GO:0003700">
    <property type="term" value="F:DNA-binding transcription factor activity"/>
    <property type="evidence" value="ECO:0007669"/>
    <property type="project" value="InterPro"/>
</dbReference>
<dbReference type="AlphaFoldDB" id="Q5QZW8"/>
<name>Q5QZW8_IDILO</name>
<dbReference type="Proteomes" id="UP000001171">
    <property type="component" value="Chromosome"/>
</dbReference>
<dbReference type="FunFam" id="1.10.10.10:FF:000001">
    <property type="entry name" value="LysR family transcriptional regulator"/>
    <property type="match status" value="1"/>
</dbReference>
<dbReference type="PANTHER" id="PTHR30537">
    <property type="entry name" value="HTH-TYPE TRANSCRIPTIONAL REGULATOR"/>
    <property type="match status" value="1"/>
</dbReference>
<dbReference type="STRING" id="283942.IL0053"/>
<dbReference type="GeneID" id="41335199"/>
<reference evidence="6 7" key="1">
    <citation type="journal article" date="2004" name="Proc. Natl. Acad. Sci. U.S.A.">
        <title>Genome sequence of the deep-sea gamma-proteobacterium Idiomarina loihiensis reveals amino acid fermentation as a source of carbon and energy.</title>
        <authorList>
            <person name="Hou S."/>
            <person name="Saw J.H."/>
            <person name="Lee K.S."/>
            <person name="Freitas T.A."/>
            <person name="Belisle C."/>
            <person name="Kawarabayasi Y."/>
            <person name="Donachie S.P."/>
            <person name="Pikina A."/>
            <person name="Galperin M.Y."/>
            <person name="Koonin E.V."/>
            <person name="Makarova K.S."/>
            <person name="Omelchenko M.V."/>
            <person name="Sorokin A."/>
            <person name="Wolf Y.I."/>
            <person name="Li Q.X."/>
            <person name="Keum Y.S."/>
            <person name="Campbell S."/>
            <person name="Denery J."/>
            <person name="Aizawa S."/>
            <person name="Shibata S."/>
            <person name="Malahoff A."/>
            <person name="Alam M."/>
        </authorList>
    </citation>
    <scope>NUCLEOTIDE SEQUENCE [LARGE SCALE GENOMIC DNA]</scope>
    <source>
        <strain evidence="7">ATCC BAA-735 / DSM 15497 / L2-TR</strain>
    </source>
</reference>
<keyword evidence="3" id="KW-0238">DNA-binding</keyword>
<feature type="domain" description="HTH lysR-type" evidence="5">
    <location>
        <begin position="3"/>
        <end position="60"/>
    </location>
</feature>
<proteinExistence type="inferred from homology"/>
<dbReference type="InterPro" id="IPR036388">
    <property type="entry name" value="WH-like_DNA-bd_sf"/>
</dbReference>
<dbReference type="Gene3D" id="1.10.10.10">
    <property type="entry name" value="Winged helix-like DNA-binding domain superfamily/Winged helix DNA-binding domain"/>
    <property type="match status" value="1"/>
</dbReference>
<dbReference type="OrthoDB" id="5526340at2"/>
<dbReference type="InterPro" id="IPR005119">
    <property type="entry name" value="LysR_subst-bd"/>
</dbReference>
<keyword evidence="7" id="KW-1185">Reference proteome</keyword>
<evidence type="ECO:0000313" key="6">
    <source>
        <dbReference type="EMBL" id="AAV80897.1"/>
    </source>
</evidence>